<dbReference type="SUPFAM" id="SSF57889">
    <property type="entry name" value="Cysteine-rich domain"/>
    <property type="match status" value="2"/>
</dbReference>
<reference evidence="3" key="1">
    <citation type="journal article" date="2016" name="Nat. Genet.">
        <title>A high-quality carrot genome assembly provides new insights into carotenoid accumulation and asterid genome evolution.</title>
        <authorList>
            <person name="Iorizzo M."/>
            <person name="Ellison S."/>
            <person name="Senalik D."/>
            <person name="Zeng P."/>
            <person name="Satapoomin P."/>
            <person name="Huang J."/>
            <person name="Bowman M."/>
            <person name="Iovene M."/>
            <person name="Sanseverino W."/>
            <person name="Cavagnaro P."/>
            <person name="Yildiz M."/>
            <person name="Macko-Podgorni A."/>
            <person name="Moranska E."/>
            <person name="Grzebelus E."/>
            <person name="Grzebelus D."/>
            <person name="Ashrafi H."/>
            <person name="Zheng Z."/>
            <person name="Cheng S."/>
            <person name="Spooner D."/>
            <person name="Van Deynze A."/>
            <person name="Simon P."/>
        </authorList>
    </citation>
    <scope>NUCLEOTIDE SEQUENCE</scope>
    <source>
        <tissue evidence="3">Leaf</tissue>
    </source>
</reference>
<dbReference type="EMBL" id="CP093348">
    <property type="protein sequence ID" value="WOH04857.1"/>
    <property type="molecule type" value="Genomic_DNA"/>
</dbReference>
<evidence type="ECO:0000259" key="2">
    <source>
        <dbReference type="Pfam" id="PF03107"/>
    </source>
</evidence>
<gene>
    <name evidence="3" type="ORF">DCAR_0624269</name>
</gene>
<feature type="domain" description="DC1" evidence="2">
    <location>
        <begin position="179"/>
        <end position="225"/>
    </location>
</feature>
<evidence type="ECO:0000313" key="4">
    <source>
        <dbReference type="Proteomes" id="UP000077755"/>
    </source>
</evidence>
<keyword evidence="1" id="KW-0677">Repeat</keyword>
<accession>A0AAF0XD12</accession>
<keyword evidence="4" id="KW-1185">Reference proteome</keyword>
<dbReference type="AlphaFoldDB" id="A0AAF0XD12"/>
<organism evidence="3 4">
    <name type="scientific">Daucus carota subsp. sativus</name>
    <name type="common">Carrot</name>
    <dbReference type="NCBI Taxonomy" id="79200"/>
    <lineage>
        <taxon>Eukaryota</taxon>
        <taxon>Viridiplantae</taxon>
        <taxon>Streptophyta</taxon>
        <taxon>Embryophyta</taxon>
        <taxon>Tracheophyta</taxon>
        <taxon>Spermatophyta</taxon>
        <taxon>Magnoliopsida</taxon>
        <taxon>eudicotyledons</taxon>
        <taxon>Gunneridae</taxon>
        <taxon>Pentapetalae</taxon>
        <taxon>asterids</taxon>
        <taxon>campanulids</taxon>
        <taxon>Apiales</taxon>
        <taxon>Apiaceae</taxon>
        <taxon>Apioideae</taxon>
        <taxon>Scandiceae</taxon>
        <taxon>Daucinae</taxon>
        <taxon>Daucus</taxon>
        <taxon>Daucus sect. Daucus</taxon>
    </lineage>
</organism>
<name>A0AAF0XD12_DAUCS</name>
<evidence type="ECO:0000313" key="3">
    <source>
        <dbReference type="EMBL" id="WOH04857.1"/>
    </source>
</evidence>
<evidence type="ECO:0000256" key="1">
    <source>
        <dbReference type="ARBA" id="ARBA00022737"/>
    </source>
</evidence>
<dbReference type="PANTHER" id="PTHR32410:SF216">
    <property type="entry name" value="PHORBOL-ESTER_DAG-TYPE DOMAIN-CONTAINING PROTEIN"/>
    <property type="match status" value="1"/>
</dbReference>
<dbReference type="PANTHER" id="PTHR32410">
    <property type="entry name" value="CYSTEINE/HISTIDINE-RICH C1 DOMAIN FAMILY PROTEIN"/>
    <property type="match status" value="1"/>
</dbReference>
<dbReference type="InterPro" id="IPR046349">
    <property type="entry name" value="C1-like_sf"/>
</dbReference>
<dbReference type="InterPro" id="IPR053192">
    <property type="entry name" value="Vacuole_Formation_Reg"/>
</dbReference>
<protein>
    <recommendedName>
        <fullName evidence="2">DC1 domain-containing protein</fullName>
    </recommendedName>
</protein>
<proteinExistence type="predicted"/>
<reference evidence="3" key="2">
    <citation type="submission" date="2022-03" db="EMBL/GenBank/DDBJ databases">
        <title>Draft title - Genomic analysis of global carrot germplasm unveils the trajectory of domestication and the origin of high carotenoid orange carrot.</title>
        <authorList>
            <person name="Iorizzo M."/>
            <person name="Ellison S."/>
            <person name="Senalik D."/>
            <person name="Macko-Podgorni A."/>
            <person name="Grzebelus D."/>
            <person name="Bostan H."/>
            <person name="Rolling W."/>
            <person name="Curaba J."/>
            <person name="Simon P."/>
        </authorList>
    </citation>
    <scope>NUCLEOTIDE SEQUENCE</scope>
    <source>
        <tissue evidence="3">Leaf</tissue>
    </source>
</reference>
<dbReference type="InterPro" id="IPR004146">
    <property type="entry name" value="DC1"/>
</dbReference>
<sequence>MTVNDFPYEKDNDKTTLQCDGCVKLIRADDHHQFYGCVPCKYFLHTFCAELPEEIVHYPSPSNMIFAHRDSEKFKFFECNGCGVFGNGIFFSEHRYYTADRTSYRVHIGCATLPKTIKHEAHTHKLNRVLRRSLFPSFQCQACGRTFDIGSFHVCEECEISLCGGCIMKPRTVNHPWDPHPMRLIYEPGMVSVHEHDFNCEYCSEDIDPNFWFYHCSECDLSFHLQTCFERSRHNEYSNIKFGATDIIIDKLHPHGLTFVLNKKVRSCGNCHQKLLGKPVLECPAAPCKAVFCTDCSVAARRDIYTVDS</sequence>
<dbReference type="Pfam" id="PF03107">
    <property type="entry name" value="C1_2"/>
    <property type="match status" value="1"/>
</dbReference>
<dbReference type="Proteomes" id="UP000077755">
    <property type="component" value="Chromosome 6"/>
</dbReference>